<evidence type="ECO:0000256" key="4">
    <source>
        <dbReference type="ARBA" id="ARBA00023242"/>
    </source>
</evidence>
<evidence type="ECO:0000256" key="1">
    <source>
        <dbReference type="ARBA" id="ARBA00004123"/>
    </source>
</evidence>
<protein>
    <recommendedName>
        <fullName evidence="10">Poly [ADP-ribose] polymerase</fullName>
    </recommendedName>
</protein>
<name>A0A835LWK9_9MAGN</name>
<dbReference type="SUPFAM" id="SSF56399">
    <property type="entry name" value="ADP-ribosylation"/>
    <property type="match status" value="1"/>
</dbReference>
<accession>A0A835LWK9</accession>
<dbReference type="Proteomes" id="UP000631114">
    <property type="component" value="Unassembled WGS sequence"/>
</dbReference>
<sequence length="347" mass="38725">MENSRKICKVSTSGRVYSRRFRCKPQQKHTPLMGNLDLEMNSHHQEEMEISDSESSSGSNGVSPKKEVGYFDTVGLVKLGEEDNSYKIVKKAFVSGMKSLAKHTEVVAVHKNVFSGFNGQARLQSFRVFSETMTKKCGKDAGNVKFAWYGASKEGVNRIVNHGFGHCGKPENNGSYGFGIYLSPHGLSIDCAMSTIKGEDGLRHVVLCRVILGTMEEVHPGSDQSHPSSMDFDSGVDNLLSPTKYVVWSTHMNTHILPEYVISFKAPPSCFVGKQFNVNHMCLVNNGKRLDELNSDGFSNCKVLQEPTVKPKSPWMPFPTLISILSRFLPPIKISLIQKFHREYQQL</sequence>
<evidence type="ECO:0000259" key="6">
    <source>
        <dbReference type="PROSITE" id="PS51059"/>
    </source>
</evidence>
<dbReference type="PROSITE" id="PS51879">
    <property type="entry name" value="RST"/>
    <property type="match status" value="1"/>
</dbReference>
<feature type="domain" description="PARP catalytic" evidence="6">
    <location>
        <begin position="59"/>
        <end position="284"/>
    </location>
</feature>
<evidence type="ECO:0000256" key="2">
    <source>
        <dbReference type="ARBA" id="ARBA00022473"/>
    </source>
</evidence>
<dbReference type="Pfam" id="PF12174">
    <property type="entry name" value="RST"/>
    <property type="match status" value="1"/>
</dbReference>
<evidence type="ECO:0000256" key="5">
    <source>
        <dbReference type="SAM" id="MobiDB-lite"/>
    </source>
</evidence>
<dbReference type="InterPro" id="IPR044964">
    <property type="entry name" value="RCD1/SRO1-5"/>
</dbReference>
<dbReference type="EMBL" id="JADFTS010000005">
    <property type="protein sequence ID" value="KAF9607657.1"/>
    <property type="molecule type" value="Genomic_DNA"/>
</dbReference>
<dbReference type="PANTHER" id="PTHR32263">
    <property type="entry name" value="INACTIVE POLY [ADP-RIBOSE] POLYMERASE SRO4-RELATED"/>
    <property type="match status" value="1"/>
</dbReference>
<dbReference type="InterPro" id="IPR012317">
    <property type="entry name" value="Poly(ADP-ribose)pol_cat_dom"/>
</dbReference>
<keyword evidence="4" id="KW-0539">Nucleus</keyword>
<comment type="subcellular location">
    <subcellularLocation>
        <location evidence="1">Nucleus</location>
    </subcellularLocation>
</comment>
<keyword evidence="3" id="KW-0346">Stress response</keyword>
<keyword evidence="2" id="KW-0217">Developmental protein</keyword>
<proteinExistence type="predicted"/>
<dbReference type="Gene3D" id="3.90.228.10">
    <property type="match status" value="1"/>
</dbReference>
<evidence type="ECO:0000313" key="8">
    <source>
        <dbReference type="EMBL" id="KAF9607657.1"/>
    </source>
</evidence>
<evidence type="ECO:0008006" key="10">
    <source>
        <dbReference type="Google" id="ProtNLM"/>
    </source>
</evidence>
<comment type="caution">
    <text evidence="8">The sequence shown here is derived from an EMBL/GenBank/DDBJ whole genome shotgun (WGS) entry which is preliminary data.</text>
</comment>
<organism evidence="8 9">
    <name type="scientific">Coptis chinensis</name>
    <dbReference type="NCBI Taxonomy" id="261450"/>
    <lineage>
        <taxon>Eukaryota</taxon>
        <taxon>Viridiplantae</taxon>
        <taxon>Streptophyta</taxon>
        <taxon>Embryophyta</taxon>
        <taxon>Tracheophyta</taxon>
        <taxon>Spermatophyta</taxon>
        <taxon>Magnoliopsida</taxon>
        <taxon>Ranunculales</taxon>
        <taxon>Ranunculaceae</taxon>
        <taxon>Coptidoideae</taxon>
        <taxon>Coptis</taxon>
    </lineage>
</organism>
<evidence type="ECO:0000259" key="7">
    <source>
        <dbReference type="PROSITE" id="PS51879"/>
    </source>
</evidence>
<feature type="region of interest" description="Disordered" evidence="5">
    <location>
        <begin position="44"/>
        <end position="64"/>
    </location>
</feature>
<dbReference type="InterPro" id="IPR022003">
    <property type="entry name" value="RST"/>
</dbReference>
<evidence type="ECO:0000256" key="3">
    <source>
        <dbReference type="ARBA" id="ARBA00023016"/>
    </source>
</evidence>
<dbReference type="GO" id="GO:0003950">
    <property type="term" value="F:NAD+ poly-ADP-ribosyltransferase activity"/>
    <property type="evidence" value="ECO:0007669"/>
    <property type="project" value="InterPro"/>
</dbReference>
<gene>
    <name evidence="8" type="ORF">IFM89_037890</name>
</gene>
<dbReference type="GO" id="GO:0005634">
    <property type="term" value="C:nucleus"/>
    <property type="evidence" value="ECO:0007669"/>
    <property type="project" value="UniProtKB-SubCell"/>
</dbReference>
<dbReference type="PROSITE" id="PS51059">
    <property type="entry name" value="PARP_CATALYTIC"/>
    <property type="match status" value="1"/>
</dbReference>
<dbReference type="AlphaFoldDB" id="A0A835LWK9"/>
<feature type="domain" description="RST" evidence="7">
    <location>
        <begin position="309"/>
        <end position="347"/>
    </location>
</feature>
<keyword evidence="9" id="KW-1185">Reference proteome</keyword>
<evidence type="ECO:0000313" key="9">
    <source>
        <dbReference type="Proteomes" id="UP000631114"/>
    </source>
</evidence>
<dbReference type="PANTHER" id="PTHR32263:SF12">
    <property type="entry name" value="INACTIVE POLY [ADP-RIBOSE] POLYMERASE SRO4-RELATED"/>
    <property type="match status" value="1"/>
</dbReference>
<dbReference type="OrthoDB" id="6133115at2759"/>
<reference evidence="8 9" key="1">
    <citation type="submission" date="2020-10" db="EMBL/GenBank/DDBJ databases">
        <title>The Coptis chinensis genome and diversification of protoberbering-type alkaloids.</title>
        <authorList>
            <person name="Wang B."/>
            <person name="Shu S."/>
            <person name="Song C."/>
            <person name="Liu Y."/>
        </authorList>
    </citation>
    <scope>NUCLEOTIDE SEQUENCE [LARGE SCALE GENOMIC DNA]</scope>
    <source>
        <strain evidence="8">HL-2020</strain>
        <tissue evidence="8">Leaf</tissue>
    </source>
</reference>